<sequence>MKNTKRDTSKGAWLFVDGVPAGKFIISVSNNGNKATYPGTYELEETIILTLQRAAILGIPEDHIIYDEAGIEAQAGQSALCRMAVEGAKRGGFMR</sequence>
<dbReference type="Proteomes" id="UP000004324">
    <property type="component" value="Unassembled WGS sequence"/>
</dbReference>
<evidence type="ECO:0000313" key="1">
    <source>
        <dbReference type="EMBL" id="EIW19508.1"/>
    </source>
</evidence>
<dbReference type="PATRIC" id="fig|1149862.3.peg.1239"/>
<organism evidence="1 2">
    <name type="scientific">Pelosinus fermentans B4</name>
    <dbReference type="NCBI Taxonomy" id="1149862"/>
    <lineage>
        <taxon>Bacteria</taxon>
        <taxon>Bacillati</taxon>
        <taxon>Bacillota</taxon>
        <taxon>Negativicutes</taxon>
        <taxon>Selenomonadales</taxon>
        <taxon>Sporomusaceae</taxon>
        <taxon>Pelosinus</taxon>
    </lineage>
</organism>
<evidence type="ECO:0000313" key="2">
    <source>
        <dbReference type="Proteomes" id="UP000004324"/>
    </source>
</evidence>
<comment type="caution">
    <text evidence="1">The sequence shown here is derived from an EMBL/GenBank/DDBJ whole genome shotgun (WGS) entry which is preliminary data.</text>
</comment>
<name>I8RI55_9FIRM</name>
<dbReference type="RefSeq" id="WP_007932350.1">
    <property type="nucleotide sequence ID" value="NZ_AKVJ01000017.1"/>
</dbReference>
<proteinExistence type="predicted"/>
<gene>
    <name evidence="1" type="ORF">FB4_2691</name>
</gene>
<dbReference type="AlphaFoldDB" id="I8RI55"/>
<accession>I8RI55</accession>
<dbReference type="EMBL" id="AKVJ01000017">
    <property type="protein sequence ID" value="EIW19508.1"/>
    <property type="molecule type" value="Genomic_DNA"/>
</dbReference>
<reference evidence="1 2" key="1">
    <citation type="journal article" date="2012" name="J. Bacteriol.">
        <title>Draft Genome Sequences for Two Metal-Reducing Pelosinus fermentans Strains Isolated from a Cr(VI)-Contaminated Site and for Type Strain R7.</title>
        <authorList>
            <person name="Brown S.D."/>
            <person name="Podar M."/>
            <person name="Klingeman D.M."/>
            <person name="Johnson C.M."/>
            <person name="Yang Z.K."/>
            <person name="Utturkar S.M."/>
            <person name="Land M.L."/>
            <person name="Mosher J.J."/>
            <person name="Hurt R.A.Jr."/>
            <person name="Phelps T.J."/>
            <person name="Palumbo A.V."/>
            <person name="Arkin A.P."/>
            <person name="Hazen T.C."/>
            <person name="Elias D.A."/>
        </authorList>
    </citation>
    <scope>NUCLEOTIDE SEQUENCE [LARGE SCALE GENOMIC DNA]</scope>
    <source>
        <strain evidence="1 2">B4</strain>
    </source>
</reference>
<keyword evidence="2" id="KW-1185">Reference proteome</keyword>
<protein>
    <submittedName>
        <fullName evidence="1">Uncharacterized protein</fullName>
    </submittedName>
</protein>